<comment type="catalytic activity">
    <reaction evidence="10 11">
        <text>L-lysyl(79)-[histone H3] + 3 S-adenosyl-L-methionine = N(6),N(6),N(6)-trimethyl-L-lysyl(79)-[histone H3] + 3 S-adenosyl-L-homocysteine + 3 H(+)</text>
        <dbReference type="Rhea" id="RHEA:60328"/>
        <dbReference type="Rhea" id="RHEA-COMP:15549"/>
        <dbReference type="Rhea" id="RHEA-COMP:15552"/>
        <dbReference type="ChEBI" id="CHEBI:15378"/>
        <dbReference type="ChEBI" id="CHEBI:29969"/>
        <dbReference type="ChEBI" id="CHEBI:57856"/>
        <dbReference type="ChEBI" id="CHEBI:59789"/>
        <dbReference type="ChEBI" id="CHEBI:61961"/>
        <dbReference type="EC" id="2.1.1.360"/>
    </reaction>
</comment>
<name>S9VDU3_9TRYP</name>
<organism evidence="13 14">
    <name type="scientific">Angomonas deanei</name>
    <dbReference type="NCBI Taxonomy" id="59799"/>
    <lineage>
        <taxon>Eukaryota</taxon>
        <taxon>Discoba</taxon>
        <taxon>Euglenozoa</taxon>
        <taxon>Kinetoplastea</taxon>
        <taxon>Metakinetoplastina</taxon>
        <taxon>Trypanosomatida</taxon>
        <taxon>Trypanosomatidae</taxon>
        <taxon>Strigomonadinae</taxon>
        <taxon>Angomonas</taxon>
    </lineage>
</organism>
<dbReference type="InterPro" id="IPR025789">
    <property type="entry name" value="DOT1_dom"/>
</dbReference>
<keyword evidence="5 11" id="KW-0808">Transferase</keyword>
<accession>S9VDU3</accession>
<evidence type="ECO:0000256" key="10">
    <source>
        <dbReference type="ARBA" id="ARBA00047770"/>
    </source>
</evidence>
<evidence type="ECO:0000256" key="4">
    <source>
        <dbReference type="ARBA" id="ARBA00022603"/>
    </source>
</evidence>
<reference evidence="13 14" key="1">
    <citation type="submission" date="2020-08" db="EMBL/GenBank/DDBJ databases">
        <authorList>
            <person name="Newling K."/>
            <person name="Davey J."/>
            <person name="Forrester S."/>
        </authorList>
    </citation>
    <scope>NUCLEOTIDE SEQUENCE [LARGE SCALE GENOMIC DNA]</scope>
    <source>
        <strain evidence="14">Crithidia deanei Carvalho (ATCC PRA-265)</strain>
    </source>
</reference>
<dbReference type="Proteomes" id="UP000515908">
    <property type="component" value="Chromosome 24"/>
</dbReference>
<evidence type="ECO:0000256" key="11">
    <source>
        <dbReference type="RuleBase" id="RU271113"/>
    </source>
</evidence>
<feature type="domain" description="DOT1" evidence="12">
    <location>
        <begin position="1"/>
        <end position="300"/>
    </location>
</feature>
<dbReference type="AlphaFoldDB" id="S9VDU3"/>
<dbReference type="VEuPathDB" id="TriTrypDB:ADEAN_000971900"/>
<dbReference type="GO" id="GO:0005634">
    <property type="term" value="C:nucleus"/>
    <property type="evidence" value="ECO:0007669"/>
    <property type="project" value="UniProtKB-SubCell"/>
</dbReference>
<dbReference type="PROSITE" id="PS51569">
    <property type="entry name" value="DOT1"/>
    <property type="match status" value="1"/>
</dbReference>
<comment type="miscellaneous">
    <text evidence="11">In contrast to other lysine histone methyltransferases, it does not contain a SET domain, suggesting the existence of another mechanism for methylation of lysine residues of histones.</text>
</comment>
<dbReference type="PANTHER" id="PTHR21451:SF0">
    <property type="entry name" value="HISTONE-LYSINE N-METHYLTRANSFERASE, H3 LYSINE-79 SPECIFIC"/>
    <property type="match status" value="1"/>
</dbReference>
<evidence type="ECO:0000256" key="5">
    <source>
        <dbReference type="ARBA" id="ARBA00022679"/>
    </source>
</evidence>
<keyword evidence="14" id="KW-1185">Reference proteome</keyword>
<evidence type="ECO:0000313" key="13">
    <source>
        <dbReference type="EMBL" id="CAD2222179.1"/>
    </source>
</evidence>
<evidence type="ECO:0000259" key="12">
    <source>
        <dbReference type="PROSITE" id="PS51569"/>
    </source>
</evidence>
<evidence type="ECO:0000256" key="3">
    <source>
        <dbReference type="ARBA" id="ARBA00020987"/>
    </source>
</evidence>
<comment type="function">
    <text evidence="11">Histone methyltransferase that specifically trimethylates histone H3 to form H3K79me3. This methylation is required for telomere silencing and for the pachytene checkpoint during the meiotic cell cycle by allowing the recruitment of RAD9 to double strand breaks. Nucleosomes are preferred as substrate compared to free histone.</text>
</comment>
<dbReference type="GO" id="GO:0140956">
    <property type="term" value="F:histone H3K79 trimethyltransferase activity"/>
    <property type="evidence" value="ECO:0007669"/>
    <property type="project" value="UniProtKB-EC"/>
</dbReference>
<evidence type="ECO:0000256" key="8">
    <source>
        <dbReference type="ARBA" id="ARBA00023242"/>
    </source>
</evidence>
<evidence type="ECO:0000313" key="14">
    <source>
        <dbReference type="Proteomes" id="UP000515908"/>
    </source>
</evidence>
<comment type="similarity">
    <text evidence="11">Belongs to the class I-like SAM-binding methyltransferase superfamily. DOT1 family.</text>
</comment>
<dbReference type="EC" id="2.1.1.360" evidence="2 11"/>
<evidence type="ECO:0000256" key="6">
    <source>
        <dbReference type="ARBA" id="ARBA00022691"/>
    </source>
</evidence>
<sequence length="300" mass="33773">MARVKRSRQAEEHKPVSKFLSLGGDVSKARKSTITHFEQDETRTEEGDGTFASPFTLPLASVPNKSDCYHCIEPTCQCKFISETLKNIYDELAIKRQTEICGARALCAKSLLPEFVSRMIRLMNISSEDTFYDFGCGNGSILLQVAYLTGAKCVGIEISEHNAKVAREACTKFNDMMEKDGVKPPSIEIIAADLTKIISQEDFFSKTGGKTVILMSNLLFPNSLTQYISERMRAAAPGTRILCFNDLYPHSRSVAKARDPEAFELFSMKDYEWQELSVEWCPMKGPFYIHTRKNNDKPES</sequence>
<dbReference type="OrthoDB" id="443402at2759"/>
<keyword evidence="4 11" id="KW-0489">Methyltransferase</keyword>
<dbReference type="GO" id="GO:0000077">
    <property type="term" value="P:DNA damage checkpoint signaling"/>
    <property type="evidence" value="ECO:0007669"/>
    <property type="project" value="TreeGrafter"/>
</dbReference>
<protein>
    <recommendedName>
        <fullName evidence="3 11">Histone-lysine N-methyltransferase, H3 lysine-79 specific</fullName>
        <ecNumber evidence="2 11">2.1.1.360</ecNumber>
    </recommendedName>
    <alternativeName>
        <fullName evidence="9 11">Histone H3-K79 methyltransferase</fullName>
    </alternativeName>
</protein>
<evidence type="ECO:0000256" key="1">
    <source>
        <dbReference type="ARBA" id="ARBA00004123"/>
    </source>
</evidence>
<gene>
    <name evidence="13" type="ORF">ADEAN_000971900</name>
</gene>
<dbReference type="PANTHER" id="PTHR21451">
    <property type="entry name" value="HISTONE H3 METHYLTRANSFERASE"/>
    <property type="match status" value="1"/>
</dbReference>
<dbReference type="Pfam" id="PF08123">
    <property type="entry name" value="DOT1"/>
    <property type="match status" value="1"/>
</dbReference>
<evidence type="ECO:0000256" key="9">
    <source>
        <dbReference type="ARBA" id="ARBA00029821"/>
    </source>
</evidence>
<comment type="subcellular location">
    <subcellularLocation>
        <location evidence="1 11">Nucleus</location>
    </subcellularLocation>
</comment>
<evidence type="ECO:0000256" key="7">
    <source>
        <dbReference type="ARBA" id="ARBA00022853"/>
    </source>
</evidence>
<keyword evidence="7 11" id="KW-0156">Chromatin regulator</keyword>
<dbReference type="InterPro" id="IPR029063">
    <property type="entry name" value="SAM-dependent_MTases_sf"/>
</dbReference>
<dbReference type="GO" id="GO:0006281">
    <property type="term" value="P:DNA repair"/>
    <property type="evidence" value="ECO:0007669"/>
    <property type="project" value="TreeGrafter"/>
</dbReference>
<dbReference type="SUPFAM" id="SSF53335">
    <property type="entry name" value="S-adenosyl-L-methionine-dependent methyltransferases"/>
    <property type="match status" value="1"/>
</dbReference>
<dbReference type="InterPro" id="IPR030445">
    <property type="entry name" value="H3-K79_meTrfase"/>
</dbReference>
<evidence type="ECO:0000256" key="2">
    <source>
        <dbReference type="ARBA" id="ARBA00012190"/>
    </source>
</evidence>
<dbReference type="CDD" id="cd02440">
    <property type="entry name" value="AdoMet_MTases"/>
    <property type="match status" value="1"/>
</dbReference>
<dbReference type="GO" id="GO:0032259">
    <property type="term" value="P:methylation"/>
    <property type="evidence" value="ECO:0007669"/>
    <property type="project" value="UniProtKB-KW"/>
</dbReference>
<dbReference type="Gene3D" id="3.40.50.150">
    <property type="entry name" value="Vaccinia Virus protein VP39"/>
    <property type="match status" value="1"/>
</dbReference>
<keyword evidence="6 11" id="KW-0949">S-adenosyl-L-methionine</keyword>
<proteinExistence type="inferred from homology"/>
<dbReference type="EMBL" id="LR877168">
    <property type="protein sequence ID" value="CAD2222179.1"/>
    <property type="molecule type" value="Genomic_DNA"/>
</dbReference>
<keyword evidence="8 11" id="KW-0539">Nucleus</keyword>